<evidence type="ECO:0000313" key="9">
    <source>
        <dbReference type="EMBL" id="KYM96257.1"/>
    </source>
</evidence>
<sequence length="340" mass="39160">MKYYKWIVECANIINLRNSNVQKRRIAAATSVIAAIEEDKRRKYKKKKYWVADIFQNRAVYGFYHAIFPILCLEDPRFINYFRMPATEFEELLCLVGPCPNKSGSAYYNYKGSYSIVLLAMCDANYIFVSVDIGASGRQSDGGIFKHSLLGQKLETNAMDLSAPKPLWEDGPDLPYIIVADEAFPLTPYLLRPYSGKDGLCTEQRIYNYRLSRARRMIENTFGILASQWRIFRKPILASVENVLKIVQATICLHNYLRKNNINNRGNYGSPELVDREDENHNVIPGVWRRTITNDSAFNDINSCGTNTNSRISAAIRNHFCDYFNEEGAVSWQFLQIYQQ</sequence>
<comment type="cofactor">
    <cofactor evidence="1">
        <name>a divalent metal cation</name>
        <dbReference type="ChEBI" id="CHEBI:60240"/>
    </cofactor>
</comment>
<organism evidence="9 10">
    <name type="scientific">Cyphomyrmex costatus</name>
    <dbReference type="NCBI Taxonomy" id="456900"/>
    <lineage>
        <taxon>Eukaryota</taxon>
        <taxon>Metazoa</taxon>
        <taxon>Ecdysozoa</taxon>
        <taxon>Arthropoda</taxon>
        <taxon>Hexapoda</taxon>
        <taxon>Insecta</taxon>
        <taxon>Pterygota</taxon>
        <taxon>Neoptera</taxon>
        <taxon>Endopterygota</taxon>
        <taxon>Hymenoptera</taxon>
        <taxon>Apocrita</taxon>
        <taxon>Aculeata</taxon>
        <taxon>Formicoidea</taxon>
        <taxon>Formicidae</taxon>
        <taxon>Myrmicinae</taxon>
        <taxon>Cyphomyrmex</taxon>
    </lineage>
</organism>
<evidence type="ECO:0000256" key="2">
    <source>
        <dbReference type="ARBA" id="ARBA00004123"/>
    </source>
</evidence>
<dbReference type="GO" id="GO:0005634">
    <property type="term" value="C:nucleus"/>
    <property type="evidence" value="ECO:0007669"/>
    <property type="project" value="UniProtKB-SubCell"/>
</dbReference>
<evidence type="ECO:0000256" key="1">
    <source>
        <dbReference type="ARBA" id="ARBA00001968"/>
    </source>
</evidence>
<evidence type="ECO:0000256" key="5">
    <source>
        <dbReference type="ARBA" id="ARBA00022723"/>
    </source>
</evidence>
<dbReference type="GO" id="GO:0016787">
    <property type="term" value="F:hydrolase activity"/>
    <property type="evidence" value="ECO:0007669"/>
    <property type="project" value="UniProtKB-KW"/>
</dbReference>
<keyword evidence="4" id="KW-0540">Nuclease</keyword>
<evidence type="ECO:0000313" key="10">
    <source>
        <dbReference type="Proteomes" id="UP000078542"/>
    </source>
</evidence>
<proteinExistence type="inferred from homology"/>
<accession>A0A151IAW4</accession>
<dbReference type="PANTHER" id="PTHR22930:SF258">
    <property type="entry name" value="PROTEIN ALP1-LIKE ISOFORM X1"/>
    <property type="match status" value="1"/>
</dbReference>
<evidence type="ECO:0000256" key="6">
    <source>
        <dbReference type="ARBA" id="ARBA00022801"/>
    </source>
</evidence>
<protein>
    <recommendedName>
        <fullName evidence="8">DDE Tnp4 domain-containing protein</fullName>
    </recommendedName>
</protein>
<dbReference type="AlphaFoldDB" id="A0A151IAW4"/>
<name>A0A151IAW4_9HYME</name>
<dbReference type="Proteomes" id="UP000078542">
    <property type="component" value="Unassembled WGS sequence"/>
</dbReference>
<comment type="similarity">
    <text evidence="3">Belongs to the HARBI1 family.</text>
</comment>
<evidence type="ECO:0000259" key="8">
    <source>
        <dbReference type="Pfam" id="PF13359"/>
    </source>
</evidence>
<evidence type="ECO:0000256" key="7">
    <source>
        <dbReference type="ARBA" id="ARBA00023242"/>
    </source>
</evidence>
<dbReference type="GO" id="GO:0004518">
    <property type="term" value="F:nuclease activity"/>
    <property type="evidence" value="ECO:0007669"/>
    <property type="project" value="UniProtKB-KW"/>
</dbReference>
<dbReference type="Pfam" id="PF13359">
    <property type="entry name" value="DDE_Tnp_4"/>
    <property type="match status" value="1"/>
</dbReference>
<dbReference type="InterPro" id="IPR027806">
    <property type="entry name" value="HARBI1_dom"/>
</dbReference>
<dbReference type="STRING" id="456900.A0A151IAW4"/>
<dbReference type="EMBL" id="KQ978223">
    <property type="protein sequence ID" value="KYM96257.1"/>
    <property type="molecule type" value="Genomic_DNA"/>
</dbReference>
<gene>
    <name evidence="9" type="ORF">ALC62_13073</name>
</gene>
<evidence type="ECO:0000256" key="4">
    <source>
        <dbReference type="ARBA" id="ARBA00022722"/>
    </source>
</evidence>
<dbReference type="InterPro" id="IPR045249">
    <property type="entry name" value="HARBI1-like"/>
</dbReference>
<evidence type="ECO:0000256" key="3">
    <source>
        <dbReference type="ARBA" id="ARBA00006958"/>
    </source>
</evidence>
<reference evidence="9 10" key="1">
    <citation type="submission" date="2016-03" db="EMBL/GenBank/DDBJ databases">
        <title>Cyphomyrmex costatus WGS genome.</title>
        <authorList>
            <person name="Nygaard S."/>
            <person name="Hu H."/>
            <person name="Boomsma J."/>
            <person name="Zhang G."/>
        </authorList>
    </citation>
    <scope>NUCLEOTIDE SEQUENCE [LARGE SCALE GENOMIC DNA]</scope>
    <source>
        <strain evidence="9">MS0001</strain>
        <tissue evidence="9">Whole body</tissue>
    </source>
</reference>
<keyword evidence="10" id="KW-1185">Reference proteome</keyword>
<dbReference type="PANTHER" id="PTHR22930">
    <property type="match status" value="1"/>
</dbReference>
<dbReference type="GO" id="GO:0046872">
    <property type="term" value="F:metal ion binding"/>
    <property type="evidence" value="ECO:0007669"/>
    <property type="project" value="UniProtKB-KW"/>
</dbReference>
<comment type="subcellular location">
    <subcellularLocation>
        <location evidence="2">Nucleus</location>
    </subcellularLocation>
</comment>
<keyword evidence="6" id="KW-0378">Hydrolase</keyword>
<feature type="domain" description="DDE Tnp4" evidence="8">
    <location>
        <begin position="102"/>
        <end position="255"/>
    </location>
</feature>
<keyword evidence="7" id="KW-0539">Nucleus</keyword>
<keyword evidence="5" id="KW-0479">Metal-binding</keyword>